<evidence type="ECO:0000256" key="10">
    <source>
        <dbReference type="ARBA" id="ARBA00048679"/>
    </source>
</evidence>
<dbReference type="Pfam" id="PF00954">
    <property type="entry name" value="S_locus_glycop"/>
    <property type="match status" value="1"/>
</dbReference>
<dbReference type="PROSITE" id="PS50927">
    <property type="entry name" value="BULB_LECTIN"/>
    <property type="match status" value="1"/>
</dbReference>
<dbReference type="Gene3D" id="1.10.510.10">
    <property type="entry name" value="Transferase(Phosphotransferase) domain 1"/>
    <property type="match status" value="1"/>
</dbReference>
<keyword evidence="4" id="KW-0732">Signal</keyword>
<dbReference type="AlphaFoldDB" id="A0A978V6Z3"/>
<proteinExistence type="predicted"/>
<name>A0A978V6Z3_ZIZJJ</name>
<comment type="catalytic activity">
    <reaction evidence="10">
        <text>L-seryl-[protein] + ATP = O-phospho-L-seryl-[protein] + ADP + H(+)</text>
        <dbReference type="Rhea" id="RHEA:17989"/>
        <dbReference type="Rhea" id="RHEA-COMP:9863"/>
        <dbReference type="Rhea" id="RHEA-COMP:11604"/>
        <dbReference type="ChEBI" id="CHEBI:15378"/>
        <dbReference type="ChEBI" id="CHEBI:29999"/>
        <dbReference type="ChEBI" id="CHEBI:30616"/>
        <dbReference type="ChEBI" id="CHEBI:83421"/>
        <dbReference type="ChEBI" id="CHEBI:456216"/>
        <dbReference type="EC" id="2.7.11.1"/>
    </reaction>
</comment>
<keyword evidence="3" id="KW-0812">Transmembrane</keyword>
<dbReference type="GO" id="GO:0004674">
    <property type="term" value="F:protein serine/threonine kinase activity"/>
    <property type="evidence" value="ECO:0007669"/>
    <property type="project" value="UniProtKB-EC"/>
</dbReference>
<evidence type="ECO:0000256" key="7">
    <source>
        <dbReference type="ARBA" id="ARBA00023157"/>
    </source>
</evidence>
<dbReference type="GO" id="GO:0016020">
    <property type="term" value="C:membrane"/>
    <property type="evidence" value="ECO:0007669"/>
    <property type="project" value="UniProtKB-SubCell"/>
</dbReference>
<dbReference type="SUPFAM" id="SSF51110">
    <property type="entry name" value="alpha-D-mannose-specific plant lectins"/>
    <property type="match status" value="1"/>
</dbReference>
<evidence type="ECO:0000259" key="14">
    <source>
        <dbReference type="PROSITE" id="PS50948"/>
    </source>
</evidence>
<evidence type="ECO:0000256" key="6">
    <source>
        <dbReference type="ARBA" id="ARBA00023136"/>
    </source>
</evidence>
<dbReference type="InterPro" id="IPR003609">
    <property type="entry name" value="Pan_app"/>
</dbReference>
<dbReference type="Proteomes" id="UP000813462">
    <property type="component" value="Unassembled WGS sequence"/>
</dbReference>
<comment type="subcellular location">
    <subcellularLocation>
        <location evidence="1">Membrane</location>
        <topology evidence="1">Single-pass membrane protein</topology>
    </subcellularLocation>
</comment>
<dbReference type="SMART" id="SM00108">
    <property type="entry name" value="B_lectin"/>
    <property type="match status" value="1"/>
</dbReference>
<protein>
    <recommendedName>
        <fullName evidence="2">non-specific serine/threonine protein kinase</fullName>
        <ecNumber evidence="2">2.7.11.1</ecNumber>
    </recommendedName>
</protein>
<dbReference type="InterPro" id="IPR036426">
    <property type="entry name" value="Bulb-type_lectin_dom_sf"/>
</dbReference>
<keyword evidence="7 11" id="KW-1015">Disulfide bond</keyword>
<dbReference type="EC" id="2.7.11.1" evidence="2"/>
<feature type="disulfide bond" evidence="11">
    <location>
        <begin position="285"/>
        <end position="302"/>
    </location>
</feature>
<reference evidence="15" key="1">
    <citation type="journal article" date="2021" name="Front. Plant Sci.">
        <title>Chromosome-Scale Genome Assembly for Chinese Sour Jujube and Insights Into Its Genome Evolution and Domestication Signature.</title>
        <authorList>
            <person name="Shen L.-Y."/>
            <person name="Luo H."/>
            <person name="Wang X.-L."/>
            <person name="Wang X.-M."/>
            <person name="Qiu X.-J."/>
            <person name="Liu H."/>
            <person name="Zhou S.-S."/>
            <person name="Jia K.-H."/>
            <person name="Nie S."/>
            <person name="Bao Y.-T."/>
            <person name="Zhang R.-G."/>
            <person name="Yun Q.-Z."/>
            <person name="Chai Y.-H."/>
            <person name="Lu J.-Y."/>
            <person name="Li Y."/>
            <person name="Zhao S.-W."/>
            <person name="Mao J.-F."/>
            <person name="Jia S.-G."/>
            <person name="Mao Y.-M."/>
        </authorList>
    </citation>
    <scope>NUCLEOTIDE SEQUENCE</scope>
    <source>
        <strain evidence="15">AT0</strain>
        <tissue evidence="15">Leaf</tissue>
    </source>
</reference>
<dbReference type="PROSITE" id="PS50026">
    <property type="entry name" value="EGF_3"/>
    <property type="match status" value="1"/>
</dbReference>
<evidence type="ECO:0000313" key="16">
    <source>
        <dbReference type="Proteomes" id="UP000813462"/>
    </source>
</evidence>
<comment type="catalytic activity">
    <reaction evidence="9">
        <text>L-threonyl-[protein] + ATP = O-phospho-L-threonyl-[protein] + ADP + H(+)</text>
        <dbReference type="Rhea" id="RHEA:46608"/>
        <dbReference type="Rhea" id="RHEA-COMP:11060"/>
        <dbReference type="Rhea" id="RHEA-COMP:11605"/>
        <dbReference type="ChEBI" id="CHEBI:15378"/>
        <dbReference type="ChEBI" id="CHEBI:30013"/>
        <dbReference type="ChEBI" id="CHEBI:30616"/>
        <dbReference type="ChEBI" id="CHEBI:61977"/>
        <dbReference type="ChEBI" id="CHEBI:456216"/>
        <dbReference type="EC" id="2.7.11.1"/>
    </reaction>
</comment>
<comment type="caution">
    <text evidence="11">Lacks conserved residue(s) required for the propagation of feature annotation.</text>
</comment>
<evidence type="ECO:0000259" key="12">
    <source>
        <dbReference type="PROSITE" id="PS50026"/>
    </source>
</evidence>
<dbReference type="GO" id="GO:0048544">
    <property type="term" value="P:recognition of pollen"/>
    <property type="evidence" value="ECO:0007669"/>
    <property type="project" value="InterPro"/>
</dbReference>
<evidence type="ECO:0000256" key="2">
    <source>
        <dbReference type="ARBA" id="ARBA00012513"/>
    </source>
</evidence>
<sequence length="553" mass="62591">MSGSLVVALMIHPASDTLNGGHSLSVEKSHDDVLVSPNGTFSAGFQAVGDNVYCFAVWFKNHPGDPNISEVVWMANRDVPVNGKRSKLSLLKSGKLVLTDANRIVVWATDTFSYLSVSLHLNDLGNLVLTNSEHVVLWQSFDSPTDTLLPLQPLTRTTKLVSSRSQSNVSSGFYTFYFDNNNLLSLLFDNQNISSVYWPSPWLVSWEAGRSTYNSSRVAILNSLGNFSSSDDLTFLSTEYGSLMQRRLKVDYDGNVRLYSRKKAGDEWSVSWQAFSEPCQIHGICGPNGLCSYVPGSGKRKCSCLPGYEIVNHTDWSFGCQPTFKFESCSRSDSKFHRVSSTDFYGYDYGFFPNKTYNECVDLCLKLCNCKGFQYKFSFDKGYKCFPKTLLLNGLQTPNISGDIYLRFPIDYNIPEEKPHVDFSLNCPNQSDPNNEVLLDWTYNRKPEHQWVTFMLWIVSGLEGLEIVCFLIVCVQVVNSRGETEHRRLVSWVRDNIKETSGLWLEKIIDPSMNGEYDVRKIEMLVEVALKCVEDDKDARPTMSQVVEMLEDH</sequence>
<dbReference type="InterPro" id="IPR000742">
    <property type="entry name" value="EGF"/>
</dbReference>
<dbReference type="CDD" id="cd01098">
    <property type="entry name" value="PAN_AP_plant"/>
    <property type="match status" value="1"/>
</dbReference>
<dbReference type="PANTHER" id="PTHR47974">
    <property type="entry name" value="OS07G0415500 PROTEIN"/>
    <property type="match status" value="1"/>
</dbReference>
<feature type="domain" description="Apple" evidence="14">
    <location>
        <begin position="329"/>
        <end position="409"/>
    </location>
</feature>
<dbReference type="CDD" id="cd00053">
    <property type="entry name" value="EGF"/>
    <property type="match status" value="1"/>
</dbReference>
<evidence type="ECO:0000256" key="9">
    <source>
        <dbReference type="ARBA" id="ARBA00047899"/>
    </source>
</evidence>
<dbReference type="CDD" id="cd00028">
    <property type="entry name" value="B_lectin"/>
    <property type="match status" value="1"/>
</dbReference>
<evidence type="ECO:0000256" key="1">
    <source>
        <dbReference type="ARBA" id="ARBA00004167"/>
    </source>
</evidence>
<dbReference type="InterPro" id="IPR001480">
    <property type="entry name" value="Bulb-type_lectin_dom"/>
</dbReference>
<evidence type="ECO:0000256" key="3">
    <source>
        <dbReference type="ARBA" id="ARBA00022692"/>
    </source>
</evidence>
<dbReference type="EMBL" id="JAEACU010000006">
    <property type="protein sequence ID" value="KAH7523678.1"/>
    <property type="molecule type" value="Genomic_DNA"/>
</dbReference>
<dbReference type="InterPro" id="IPR000858">
    <property type="entry name" value="S_locus_glycoprot_dom"/>
</dbReference>
<evidence type="ECO:0000256" key="4">
    <source>
        <dbReference type="ARBA" id="ARBA00022729"/>
    </source>
</evidence>
<evidence type="ECO:0000256" key="5">
    <source>
        <dbReference type="ARBA" id="ARBA00022989"/>
    </source>
</evidence>
<dbReference type="PROSITE" id="PS50948">
    <property type="entry name" value="PAN"/>
    <property type="match status" value="1"/>
</dbReference>
<accession>A0A978V6Z3</accession>
<evidence type="ECO:0000259" key="13">
    <source>
        <dbReference type="PROSITE" id="PS50927"/>
    </source>
</evidence>
<dbReference type="Gene3D" id="2.90.10.10">
    <property type="entry name" value="Bulb-type lectin domain"/>
    <property type="match status" value="1"/>
</dbReference>
<evidence type="ECO:0000256" key="11">
    <source>
        <dbReference type="PROSITE-ProRule" id="PRU00076"/>
    </source>
</evidence>
<gene>
    <name evidence="15" type="ORF">FEM48_Zijuj06G0037300</name>
</gene>
<keyword evidence="5" id="KW-1133">Transmembrane helix</keyword>
<dbReference type="PANTHER" id="PTHR47974:SF3">
    <property type="entry name" value="RECEPTOR-LIKE SERINE_THREONINE-PROTEIN KINASE"/>
    <property type="match status" value="1"/>
</dbReference>
<keyword evidence="11" id="KW-0245">EGF-like domain</keyword>
<keyword evidence="8" id="KW-0325">Glycoprotein</keyword>
<evidence type="ECO:0000256" key="8">
    <source>
        <dbReference type="ARBA" id="ARBA00023180"/>
    </source>
</evidence>
<organism evidence="15 16">
    <name type="scientific">Ziziphus jujuba var. spinosa</name>
    <dbReference type="NCBI Taxonomy" id="714518"/>
    <lineage>
        <taxon>Eukaryota</taxon>
        <taxon>Viridiplantae</taxon>
        <taxon>Streptophyta</taxon>
        <taxon>Embryophyta</taxon>
        <taxon>Tracheophyta</taxon>
        <taxon>Spermatophyta</taxon>
        <taxon>Magnoliopsida</taxon>
        <taxon>eudicotyledons</taxon>
        <taxon>Gunneridae</taxon>
        <taxon>Pentapetalae</taxon>
        <taxon>rosids</taxon>
        <taxon>fabids</taxon>
        <taxon>Rosales</taxon>
        <taxon>Rhamnaceae</taxon>
        <taxon>Paliureae</taxon>
        <taxon>Ziziphus</taxon>
    </lineage>
</organism>
<comment type="caution">
    <text evidence="15">The sequence shown here is derived from an EMBL/GenBank/DDBJ whole genome shotgun (WGS) entry which is preliminary data.</text>
</comment>
<evidence type="ECO:0000313" key="15">
    <source>
        <dbReference type="EMBL" id="KAH7523678.1"/>
    </source>
</evidence>
<keyword evidence="6" id="KW-0472">Membrane</keyword>
<feature type="domain" description="EGF-like" evidence="12">
    <location>
        <begin position="275"/>
        <end position="314"/>
    </location>
</feature>
<feature type="domain" description="Bulb-type lectin" evidence="13">
    <location>
        <begin position="15"/>
        <end position="142"/>
    </location>
</feature>
<dbReference type="Pfam" id="PF01453">
    <property type="entry name" value="B_lectin"/>
    <property type="match status" value="1"/>
</dbReference>